<evidence type="ECO:0000259" key="2">
    <source>
        <dbReference type="Pfam" id="PF20408"/>
    </source>
</evidence>
<proteinExistence type="predicted"/>
<reference evidence="3" key="1">
    <citation type="submission" date="2022-05" db="EMBL/GenBank/DDBJ databases">
        <title>Jatrophihabitans sp. SB3-54 whole genome sequence.</title>
        <authorList>
            <person name="Suh M.K."/>
            <person name="Eom M.K."/>
            <person name="Kim J.S."/>
            <person name="Kim H.S."/>
            <person name="Do H.E."/>
            <person name="Shin Y.K."/>
            <person name="Lee J.-S."/>
        </authorList>
    </citation>
    <scope>NUCLEOTIDE SEQUENCE</scope>
    <source>
        <strain evidence="3">SB3-54</strain>
    </source>
</reference>
<dbReference type="PANTHER" id="PTHR13136:SF11">
    <property type="entry name" value="TESTIS-EXPRESSED PROTEIN 30"/>
    <property type="match status" value="1"/>
</dbReference>
<feature type="region of interest" description="Disordered" evidence="1">
    <location>
        <begin position="201"/>
        <end position="231"/>
    </location>
</feature>
<evidence type="ECO:0000313" key="3">
    <source>
        <dbReference type="EMBL" id="WAX56627.1"/>
    </source>
</evidence>
<dbReference type="PANTHER" id="PTHR13136">
    <property type="entry name" value="TESTIS DEVELOPMENT PROTEIN PRTD"/>
    <property type="match status" value="1"/>
</dbReference>
<gene>
    <name evidence="3" type="ORF">M6B22_19170</name>
</gene>
<dbReference type="Gene3D" id="3.40.50.1820">
    <property type="entry name" value="alpha/beta hydrolase"/>
    <property type="match status" value="1"/>
</dbReference>
<dbReference type="SUPFAM" id="SSF53474">
    <property type="entry name" value="alpha/beta-Hydrolases"/>
    <property type="match status" value="1"/>
</dbReference>
<name>A0ABY7JZ78_9ACTN</name>
<evidence type="ECO:0000313" key="4">
    <source>
        <dbReference type="Proteomes" id="UP001164693"/>
    </source>
</evidence>
<dbReference type="InterPro" id="IPR026555">
    <property type="entry name" value="NSL3/Tex30"/>
</dbReference>
<feature type="compositionally biased region" description="Basic and acidic residues" evidence="1">
    <location>
        <begin position="201"/>
        <end position="215"/>
    </location>
</feature>
<protein>
    <recommendedName>
        <fullName evidence="2">KANL3/Tex30 alpha/beta hydrolase-like domain-containing protein</fullName>
    </recommendedName>
</protein>
<dbReference type="Proteomes" id="UP001164693">
    <property type="component" value="Chromosome"/>
</dbReference>
<evidence type="ECO:0000256" key="1">
    <source>
        <dbReference type="SAM" id="MobiDB-lite"/>
    </source>
</evidence>
<dbReference type="RefSeq" id="WP_269443160.1">
    <property type="nucleotide sequence ID" value="NZ_CP097463.1"/>
</dbReference>
<dbReference type="Pfam" id="PF20408">
    <property type="entry name" value="Abhydrolase_11"/>
    <property type="match status" value="1"/>
</dbReference>
<feature type="domain" description="KANL3/Tex30 alpha/beta hydrolase-like" evidence="2">
    <location>
        <begin position="23"/>
        <end position="184"/>
    </location>
</feature>
<sequence length="231" mass="23772">MRIDLATAAGTAWADLERPRGASALLVLTHGAGGGVQTADLLAIRDVCTAEGIAVALLTQPYRVAGRRTPPKPGPQDAAWLEAITALGRRRGLAALPLVLGGRSNGARVACRTARASGAVAVVALAFPLHPPGKPENSRLGELEATGVPTRVVQGDRDPFGMPPPGAGRDVVVIAGADHSLKRDTVTTAAAVLDFVRATLPDRGRQTRVAGRADRQPGPVSAPRSEPAAPR</sequence>
<keyword evidence="4" id="KW-1185">Reference proteome</keyword>
<accession>A0ABY7JZ78</accession>
<organism evidence="3 4">
    <name type="scientific">Jatrophihabitans cynanchi</name>
    <dbReference type="NCBI Taxonomy" id="2944128"/>
    <lineage>
        <taxon>Bacteria</taxon>
        <taxon>Bacillati</taxon>
        <taxon>Actinomycetota</taxon>
        <taxon>Actinomycetes</taxon>
        <taxon>Jatrophihabitantales</taxon>
        <taxon>Jatrophihabitantaceae</taxon>
        <taxon>Jatrophihabitans</taxon>
    </lineage>
</organism>
<dbReference type="EMBL" id="CP097463">
    <property type="protein sequence ID" value="WAX56627.1"/>
    <property type="molecule type" value="Genomic_DNA"/>
</dbReference>
<dbReference type="InterPro" id="IPR046879">
    <property type="entry name" value="KANL3/Tex30_Abhydrolase"/>
</dbReference>
<dbReference type="InterPro" id="IPR029058">
    <property type="entry name" value="AB_hydrolase_fold"/>
</dbReference>